<dbReference type="RefSeq" id="WP_221406341.1">
    <property type="nucleotide sequence ID" value="NZ_FNHH01000020.1"/>
</dbReference>
<name>A0A1G9VAR8_9SPHI</name>
<dbReference type="Proteomes" id="UP000199226">
    <property type="component" value="Unassembled WGS sequence"/>
</dbReference>
<proteinExistence type="predicted"/>
<sequence length="326" mass="36453">MFYQIKQTYLHTHIAYSCKLILFIFLLSGSPLLISAQTENDAIMMGKNLFCTGIVYGNSNWNEYWEGTLKRENANLGTVSTNMIGPMGSLGVSSKLNVIFNLPYIKTQASAGQLKGFKGMQDLSIWLKWKPVKKQIGKGTMSLFGIGGYSIPSSDYVSDYLPLSIGLRSRNLSLRGMADYQVGVWTATVSGTYVHRSNIEIDRSSYYTTEMHYSNEVYMPDAAQVNLRMGYRGKYWVVEAVADNWTTLGGFDITRNNMPFPSNRMNMTRTGINMKYEPSYLKGLTLIGGANTTISGRNVGKSTNVQAGLFYIFNLSAKKSDKNQKK</sequence>
<dbReference type="PROSITE" id="PS51257">
    <property type="entry name" value="PROKAR_LIPOPROTEIN"/>
    <property type="match status" value="1"/>
</dbReference>
<accession>A0A1G9VAR8</accession>
<evidence type="ECO:0000313" key="1">
    <source>
        <dbReference type="EMBL" id="SDM69328.1"/>
    </source>
</evidence>
<keyword evidence="2" id="KW-1185">Reference proteome</keyword>
<reference evidence="2" key="1">
    <citation type="submission" date="2016-10" db="EMBL/GenBank/DDBJ databases">
        <authorList>
            <person name="Varghese N."/>
            <person name="Submissions S."/>
        </authorList>
    </citation>
    <scope>NUCLEOTIDE SEQUENCE [LARGE SCALE GENOMIC DNA]</scope>
    <source>
        <strain evidence="2">DSM 24536</strain>
    </source>
</reference>
<evidence type="ECO:0008006" key="3">
    <source>
        <dbReference type="Google" id="ProtNLM"/>
    </source>
</evidence>
<evidence type="ECO:0000313" key="2">
    <source>
        <dbReference type="Proteomes" id="UP000199226"/>
    </source>
</evidence>
<organism evidence="1 2">
    <name type="scientific">Daejeonella rubra</name>
    <dbReference type="NCBI Taxonomy" id="990371"/>
    <lineage>
        <taxon>Bacteria</taxon>
        <taxon>Pseudomonadati</taxon>
        <taxon>Bacteroidota</taxon>
        <taxon>Sphingobacteriia</taxon>
        <taxon>Sphingobacteriales</taxon>
        <taxon>Sphingobacteriaceae</taxon>
        <taxon>Daejeonella</taxon>
    </lineage>
</organism>
<dbReference type="STRING" id="990371.SAMN05421813_1203"/>
<protein>
    <recommendedName>
        <fullName evidence="3">MetA-pathway of phenol degradation</fullName>
    </recommendedName>
</protein>
<dbReference type="EMBL" id="FNHH01000020">
    <property type="protein sequence ID" value="SDM69328.1"/>
    <property type="molecule type" value="Genomic_DNA"/>
</dbReference>
<gene>
    <name evidence="1" type="ORF">SAMN05421813_1203</name>
</gene>
<dbReference type="AlphaFoldDB" id="A0A1G9VAR8"/>